<evidence type="ECO:0000256" key="1">
    <source>
        <dbReference type="SAM" id="MobiDB-lite"/>
    </source>
</evidence>
<organism evidence="2 3">
    <name type="scientific">Ditylenchus dipsaci</name>
    <dbReference type="NCBI Taxonomy" id="166011"/>
    <lineage>
        <taxon>Eukaryota</taxon>
        <taxon>Metazoa</taxon>
        <taxon>Ecdysozoa</taxon>
        <taxon>Nematoda</taxon>
        <taxon>Chromadorea</taxon>
        <taxon>Rhabditida</taxon>
        <taxon>Tylenchina</taxon>
        <taxon>Tylenchomorpha</taxon>
        <taxon>Sphaerularioidea</taxon>
        <taxon>Anguinidae</taxon>
        <taxon>Anguininae</taxon>
        <taxon>Ditylenchus</taxon>
    </lineage>
</organism>
<accession>A0A915E5Q0</accession>
<evidence type="ECO:0000313" key="2">
    <source>
        <dbReference type="Proteomes" id="UP000887574"/>
    </source>
</evidence>
<keyword evidence="2" id="KW-1185">Reference proteome</keyword>
<protein>
    <submittedName>
        <fullName evidence="3">Uncharacterized protein</fullName>
    </submittedName>
</protein>
<feature type="region of interest" description="Disordered" evidence="1">
    <location>
        <begin position="128"/>
        <end position="150"/>
    </location>
</feature>
<dbReference type="AlphaFoldDB" id="A0A915E5Q0"/>
<reference evidence="3" key="1">
    <citation type="submission" date="2022-11" db="UniProtKB">
        <authorList>
            <consortium name="WormBaseParasite"/>
        </authorList>
    </citation>
    <scope>IDENTIFICATION</scope>
</reference>
<proteinExistence type="predicted"/>
<evidence type="ECO:0000313" key="3">
    <source>
        <dbReference type="WBParaSite" id="jg2842"/>
    </source>
</evidence>
<sequence length="201" mass="21863">MIRQLGEPSLNGRGQKIFIPPISIQSCIYISTTELRNSRPFYQNLIRDNNGMIRRASLLEQNEISMFRQRINAFMMSGGNMQAAMSSNQGDFNGYTGGGGQYGAGYNNGPNNIGGQYQQYGGGNSQYGPGNNGFSGQLGPPNNKGAGSNQYGSDYQGFNNNDYGAFLRPPCFCQDCSAGLVLYATDNTTLYCETLTFVPQI</sequence>
<dbReference type="PROSITE" id="PS51257">
    <property type="entry name" value="PROKAR_LIPOPROTEIN"/>
    <property type="match status" value="1"/>
</dbReference>
<dbReference type="Proteomes" id="UP000887574">
    <property type="component" value="Unplaced"/>
</dbReference>
<dbReference type="WBParaSite" id="jg2842">
    <property type="protein sequence ID" value="jg2842"/>
    <property type="gene ID" value="jg2842"/>
</dbReference>
<name>A0A915E5Q0_9BILA</name>